<gene>
    <name evidence="7" type="ORF">LKD75_11090</name>
</gene>
<name>A0AAE3D8R2_9FIRM</name>
<evidence type="ECO:0000313" key="8">
    <source>
        <dbReference type="Proteomes" id="UP001197795"/>
    </source>
</evidence>
<evidence type="ECO:0000313" key="7">
    <source>
        <dbReference type="EMBL" id="MCC2120120.1"/>
    </source>
</evidence>
<feature type="chain" id="PRO_5041920578" evidence="6">
    <location>
        <begin position="21"/>
        <end position="454"/>
    </location>
</feature>
<dbReference type="GO" id="GO:0030313">
    <property type="term" value="C:cell envelope"/>
    <property type="evidence" value="ECO:0007669"/>
    <property type="project" value="UniProtKB-SubCell"/>
</dbReference>
<accession>A0AAE3D8R2</accession>
<comment type="subcellular location">
    <subcellularLocation>
        <location evidence="1">Cell envelope</location>
    </subcellularLocation>
</comment>
<dbReference type="PROSITE" id="PS51257">
    <property type="entry name" value="PROKAR_LIPOPROTEIN"/>
    <property type="match status" value="1"/>
</dbReference>
<keyword evidence="3" id="KW-0813">Transport</keyword>
<evidence type="ECO:0000256" key="6">
    <source>
        <dbReference type="SAM" id="SignalP"/>
    </source>
</evidence>
<evidence type="ECO:0000256" key="5">
    <source>
        <dbReference type="SAM" id="MobiDB-lite"/>
    </source>
</evidence>
<evidence type="ECO:0000256" key="4">
    <source>
        <dbReference type="ARBA" id="ARBA00022729"/>
    </source>
</evidence>
<dbReference type="Proteomes" id="UP001197795">
    <property type="component" value="Unassembled WGS sequence"/>
</dbReference>
<feature type="region of interest" description="Disordered" evidence="5">
    <location>
        <begin position="25"/>
        <end position="52"/>
    </location>
</feature>
<dbReference type="EMBL" id="JAJEPV010000026">
    <property type="protein sequence ID" value="MCC2120120.1"/>
    <property type="molecule type" value="Genomic_DNA"/>
</dbReference>
<dbReference type="PANTHER" id="PTHR43649">
    <property type="entry name" value="ARABINOSE-BINDING PROTEIN-RELATED"/>
    <property type="match status" value="1"/>
</dbReference>
<keyword evidence="8" id="KW-1185">Reference proteome</keyword>
<evidence type="ECO:0000256" key="2">
    <source>
        <dbReference type="ARBA" id="ARBA00008520"/>
    </source>
</evidence>
<dbReference type="RefSeq" id="WP_022312007.1">
    <property type="nucleotide sequence ID" value="NZ_JAJEPV010000026.1"/>
</dbReference>
<comment type="similarity">
    <text evidence="2">Belongs to the bacterial solute-binding protein 1 family.</text>
</comment>
<organism evidence="7 8">
    <name type="scientific">Waltera acetigignens</name>
    <dbReference type="NCBI Taxonomy" id="2981769"/>
    <lineage>
        <taxon>Bacteria</taxon>
        <taxon>Bacillati</taxon>
        <taxon>Bacillota</taxon>
        <taxon>Clostridia</taxon>
        <taxon>Lachnospirales</taxon>
        <taxon>Lachnospiraceae</taxon>
        <taxon>Waltera</taxon>
    </lineage>
</organism>
<evidence type="ECO:0000256" key="3">
    <source>
        <dbReference type="ARBA" id="ARBA00022448"/>
    </source>
</evidence>
<feature type="compositionally biased region" description="Low complexity" evidence="5">
    <location>
        <begin position="28"/>
        <end position="52"/>
    </location>
</feature>
<comment type="caution">
    <text evidence="7">The sequence shown here is derived from an EMBL/GenBank/DDBJ whole genome shotgun (WGS) entry which is preliminary data.</text>
</comment>
<dbReference type="PANTHER" id="PTHR43649:SF31">
    <property type="entry name" value="SN-GLYCEROL-3-PHOSPHATE-BINDING PERIPLASMIC PROTEIN UGPB"/>
    <property type="match status" value="1"/>
</dbReference>
<sequence length="454" mass="48752">MKKKVLSLVLTAAMMTTMLAGCGSSDNGSTAASTGEAPAAATTEAAAASTEAAPAEEVTLKWAIWDQETTQYWGDIKDAYEASHPGVTIEMVDLGSTDYMTVLATELSGSGSDFDVVTVKDVPGYATLVQKGSILSLDDYISKDGVDLSKYAGVTDQVTVDGSLYELPFRNDFWVLFYNKDLFDAKGVAYPTNDMTFDEYDALAREMTDTTFGSQVYGAHYHTWRSAVQLFGVLDGKHTILDGNYDFFKPYYEMVLNQEADGVCRKYTDLKTEGLHYSAAFSGGDVAMMNMGSWFIATMMSNLKSGEYDSSLCGNWGIVKYPHAEGVEPGSTLGTITGLAVTTASDTPDASWDFVKWVSGEEGAAVMASSGNFPAMMTDEVVDMISGLEGFPTDEASKEALTVSNLYLEVPYAPNVSEINSALDSYHGSIMTGEMSIDDGIAAMNKAVADLQAQ</sequence>
<dbReference type="CDD" id="cd13585">
    <property type="entry name" value="PBP2_TMBP_like"/>
    <property type="match status" value="1"/>
</dbReference>
<dbReference type="Pfam" id="PF01547">
    <property type="entry name" value="SBP_bac_1"/>
    <property type="match status" value="1"/>
</dbReference>
<dbReference type="InterPro" id="IPR006059">
    <property type="entry name" value="SBP"/>
</dbReference>
<reference evidence="7 8" key="1">
    <citation type="submission" date="2021-10" db="EMBL/GenBank/DDBJ databases">
        <title>Anaerobic single-cell dispensing facilitates the cultivation of human gut bacteria.</title>
        <authorList>
            <person name="Afrizal A."/>
        </authorList>
    </citation>
    <scope>NUCLEOTIDE SEQUENCE [LARGE SCALE GENOMIC DNA]</scope>
    <source>
        <strain evidence="7 8">CLA-AA-H273</strain>
    </source>
</reference>
<keyword evidence="4 6" id="KW-0732">Signal</keyword>
<protein>
    <submittedName>
        <fullName evidence="7">Sugar ABC transporter substrate-binding protein</fullName>
    </submittedName>
</protein>
<dbReference type="AlphaFoldDB" id="A0AAE3D8R2"/>
<proteinExistence type="inferred from homology"/>
<dbReference type="SUPFAM" id="SSF53850">
    <property type="entry name" value="Periplasmic binding protein-like II"/>
    <property type="match status" value="1"/>
</dbReference>
<dbReference type="Gene3D" id="3.40.190.10">
    <property type="entry name" value="Periplasmic binding protein-like II"/>
    <property type="match status" value="1"/>
</dbReference>
<feature type="signal peptide" evidence="6">
    <location>
        <begin position="1"/>
        <end position="20"/>
    </location>
</feature>
<dbReference type="InterPro" id="IPR050490">
    <property type="entry name" value="Bact_solute-bd_prot1"/>
</dbReference>
<evidence type="ECO:0000256" key="1">
    <source>
        <dbReference type="ARBA" id="ARBA00004196"/>
    </source>
</evidence>